<dbReference type="EMBL" id="HBNS01015484">
    <property type="protein sequence ID" value="CAE4602457.1"/>
    <property type="molecule type" value="Transcribed_RNA"/>
</dbReference>
<dbReference type="GO" id="GO:0003824">
    <property type="term" value="F:catalytic activity"/>
    <property type="evidence" value="ECO:0007669"/>
    <property type="project" value="InterPro"/>
</dbReference>
<dbReference type="InterPro" id="IPR036265">
    <property type="entry name" value="HIT-like_sf"/>
</dbReference>
<dbReference type="Pfam" id="PF01230">
    <property type="entry name" value="HIT"/>
    <property type="match status" value="1"/>
</dbReference>
<sequence length="163" mass="17751">MCVLYINVHSIVLSISFLSNHISGVLKGWDDGGRWDTIFLAGQRDKDPPIIFDKIIAGEILADAVRENERVLAFKDINSAAPAHILVFPKDRYGLSNLRKASAEHIDILGRLLVAAGKIANDEILGFGDRALIVINDGSDCGQGVPHLHVHVLGGRKMIWPPG</sequence>
<name>A0A6V2E754_9STRA</name>
<evidence type="ECO:0000259" key="4">
    <source>
        <dbReference type="PROSITE" id="PS51084"/>
    </source>
</evidence>
<dbReference type="PANTHER" id="PTHR23089">
    <property type="entry name" value="HISTIDINE TRIAD HIT PROTEIN"/>
    <property type="match status" value="1"/>
</dbReference>
<dbReference type="InterPro" id="IPR001310">
    <property type="entry name" value="Histidine_triad_HIT"/>
</dbReference>
<proteinExistence type="predicted"/>
<dbReference type="InterPro" id="IPR011146">
    <property type="entry name" value="HIT-like"/>
</dbReference>
<evidence type="ECO:0000313" key="6">
    <source>
        <dbReference type="EMBL" id="CAE4602457.1"/>
    </source>
</evidence>
<evidence type="ECO:0000256" key="3">
    <source>
        <dbReference type="PROSITE-ProRule" id="PRU00464"/>
    </source>
</evidence>
<feature type="domain" description="HIT" evidence="4">
    <location>
        <begin position="51"/>
        <end position="163"/>
    </location>
</feature>
<dbReference type="PRINTS" id="PR00332">
    <property type="entry name" value="HISTRIAD"/>
</dbReference>
<feature type="short sequence motif" description="Histidine triad motif" evidence="2 3">
    <location>
        <begin position="147"/>
        <end position="151"/>
    </location>
</feature>
<organism evidence="5">
    <name type="scientific">Ditylum brightwellii</name>
    <dbReference type="NCBI Taxonomy" id="49249"/>
    <lineage>
        <taxon>Eukaryota</taxon>
        <taxon>Sar</taxon>
        <taxon>Stramenopiles</taxon>
        <taxon>Ochrophyta</taxon>
        <taxon>Bacillariophyta</taxon>
        <taxon>Mediophyceae</taxon>
        <taxon>Lithodesmiophycidae</taxon>
        <taxon>Lithodesmiales</taxon>
        <taxon>Lithodesmiaceae</taxon>
        <taxon>Ditylum</taxon>
    </lineage>
</organism>
<evidence type="ECO:0000313" key="5">
    <source>
        <dbReference type="EMBL" id="CAE4602455.1"/>
    </source>
</evidence>
<evidence type="ECO:0000256" key="1">
    <source>
        <dbReference type="PIRSR" id="PIRSR601310-1"/>
    </source>
</evidence>
<dbReference type="Gene3D" id="3.30.428.10">
    <property type="entry name" value="HIT-like"/>
    <property type="match status" value="1"/>
</dbReference>
<dbReference type="AlphaFoldDB" id="A0A6V2E754"/>
<protein>
    <recommendedName>
        <fullName evidence="4">HIT domain-containing protein</fullName>
    </recommendedName>
</protein>
<accession>A0A6V2E754</accession>
<evidence type="ECO:0000256" key="2">
    <source>
        <dbReference type="PIRSR" id="PIRSR601310-3"/>
    </source>
</evidence>
<dbReference type="SUPFAM" id="SSF54197">
    <property type="entry name" value="HIT-like"/>
    <property type="match status" value="1"/>
</dbReference>
<dbReference type="EMBL" id="HBNS01015483">
    <property type="protein sequence ID" value="CAE4602455.1"/>
    <property type="molecule type" value="Transcribed_RNA"/>
</dbReference>
<gene>
    <name evidence="5" type="ORF">DBRI00130_LOCUS12430</name>
    <name evidence="6" type="ORF">DBRI00130_LOCUS12431</name>
</gene>
<reference evidence="5" key="1">
    <citation type="submission" date="2021-01" db="EMBL/GenBank/DDBJ databases">
        <authorList>
            <person name="Corre E."/>
            <person name="Pelletier E."/>
            <person name="Niang G."/>
            <person name="Scheremetjew M."/>
            <person name="Finn R."/>
            <person name="Kale V."/>
            <person name="Holt S."/>
            <person name="Cochrane G."/>
            <person name="Meng A."/>
            <person name="Brown T."/>
            <person name="Cohen L."/>
        </authorList>
    </citation>
    <scope>NUCLEOTIDE SEQUENCE</scope>
    <source>
        <strain evidence="5">GSO104</strain>
    </source>
</reference>
<feature type="active site" description="Tele-AMP-histidine intermediate" evidence="1">
    <location>
        <position position="149"/>
    </location>
</feature>
<dbReference type="PROSITE" id="PS51084">
    <property type="entry name" value="HIT_2"/>
    <property type="match status" value="1"/>
</dbReference>